<evidence type="ECO:0000256" key="4">
    <source>
        <dbReference type="ARBA" id="ARBA00022982"/>
    </source>
</evidence>
<protein>
    <submittedName>
        <fullName evidence="8">Ferredoxin</fullName>
    </submittedName>
</protein>
<proteinExistence type="predicted"/>
<comment type="caution">
    <text evidence="8">The sequence shown here is derived from an EMBL/GenBank/DDBJ whole genome shotgun (WGS) entry which is preliminary data.</text>
</comment>
<sequence>MRIQADKGRCVGAGMCALTAPALFDQSEDDGTVIVLHPDPPPALRDAALRAVHSCPSTALSLSGDLPAPGEPGNPT</sequence>
<evidence type="ECO:0000256" key="7">
    <source>
        <dbReference type="ARBA" id="ARBA00023291"/>
    </source>
</evidence>
<name>A0ABW1NNM5_9ACTN</name>
<organism evidence="8 9">
    <name type="scientific">Sphaerisporangium aureirubrum</name>
    <dbReference type="NCBI Taxonomy" id="1544736"/>
    <lineage>
        <taxon>Bacteria</taxon>
        <taxon>Bacillati</taxon>
        <taxon>Actinomycetota</taxon>
        <taxon>Actinomycetes</taxon>
        <taxon>Streptosporangiales</taxon>
        <taxon>Streptosporangiaceae</taxon>
        <taxon>Sphaerisporangium</taxon>
    </lineage>
</organism>
<dbReference type="PANTHER" id="PTHR36923:SF3">
    <property type="entry name" value="FERREDOXIN"/>
    <property type="match status" value="1"/>
</dbReference>
<evidence type="ECO:0000313" key="9">
    <source>
        <dbReference type="Proteomes" id="UP001596137"/>
    </source>
</evidence>
<evidence type="ECO:0000256" key="1">
    <source>
        <dbReference type="ARBA" id="ARBA00001927"/>
    </source>
</evidence>
<dbReference type="EMBL" id="JBHSRF010000041">
    <property type="protein sequence ID" value="MFC6084362.1"/>
    <property type="molecule type" value="Genomic_DNA"/>
</dbReference>
<dbReference type="PANTHER" id="PTHR36923">
    <property type="entry name" value="FERREDOXIN"/>
    <property type="match status" value="1"/>
</dbReference>
<dbReference type="SUPFAM" id="SSF54862">
    <property type="entry name" value="4Fe-4S ferredoxins"/>
    <property type="match status" value="1"/>
</dbReference>
<evidence type="ECO:0000256" key="5">
    <source>
        <dbReference type="ARBA" id="ARBA00023004"/>
    </source>
</evidence>
<evidence type="ECO:0000256" key="2">
    <source>
        <dbReference type="ARBA" id="ARBA00022448"/>
    </source>
</evidence>
<evidence type="ECO:0000256" key="6">
    <source>
        <dbReference type="ARBA" id="ARBA00023014"/>
    </source>
</evidence>
<keyword evidence="9" id="KW-1185">Reference proteome</keyword>
<keyword evidence="5" id="KW-0408">Iron</keyword>
<keyword evidence="6" id="KW-0411">Iron-sulfur</keyword>
<keyword evidence="2" id="KW-0813">Transport</keyword>
<evidence type="ECO:0000256" key="3">
    <source>
        <dbReference type="ARBA" id="ARBA00022723"/>
    </source>
</evidence>
<accession>A0ABW1NNM5</accession>
<gene>
    <name evidence="8" type="ORF">ACFP1K_24610</name>
</gene>
<dbReference type="Proteomes" id="UP001596137">
    <property type="component" value="Unassembled WGS sequence"/>
</dbReference>
<dbReference type="RefSeq" id="WP_380757328.1">
    <property type="nucleotide sequence ID" value="NZ_JBHSRF010000041.1"/>
</dbReference>
<dbReference type="Gene3D" id="3.30.70.20">
    <property type="match status" value="1"/>
</dbReference>
<keyword evidence="3" id="KW-0479">Metal-binding</keyword>
<evidence type="ECO:0000313" key="8">
    <source>
        <dbReference type="EMBL" id="MFC6084362.1"/>
    </source>
</evidence>
<comment type="cofactor">
    <cofactor evidence="1">
        <name>[3Fe-4S] cluster</name>
        <dbReference type="ChEBI" id="CHEBI:21137"/>
    </cofactor>
</comment>
<dbReference type="Pfam" id="PF13370">
    <property type="entry name" value="Fer4_13"/>
    <property type="match status" value="1"/>
</dbReference>
<dbReference type="InterPro" id="IPR051269">
    <property type="entry name" value="Fe-S_cluster_ET"/>
</dbReference>
<keyword evidence="7" id="KW-0003">3Fe-4S</keyword>
<reference evidence="9" key="1">
    <citation type="journal article" date="2019" name="Int. J. Syst. Evol. Microbiol.">
        <title>The Global Catalogue of Microorganisms (GCM) 10K type strain sequencing project: providing services to taxonomists for standard genome sequencing and annotation.</title>
        <authorList>
            <consortium name="The Broad Institute Genomics Platform"/>
            <consortium name="The Broad Institute Genome Sequencing Center for Infectious Disease"/>
            <person name="Wu L."/>
            <person name="Ma J."/>
        </authorList>
    </citation>
    <scope>NUCLEOTIDE SEQUENCE [LARGE SCALE GENOMIC DNA]</scope>
    <source>
        <strain evidence="9">JCM 30346</strain>
    </source>
</reference>
<keyword evidence="4" id="KW-0249">Electron transport</keyword>